<reference evidence="2" key="2">
    <citation type="journal article" date="2024" name="Plant">
        <title>Genomic evolution and insights into agronomic trait innovations of Sesamum species.</title>
        <authorList>
            <person name="Miao H."/>
            <person name="Wang L."/>
            <person name="Qu L."/>
            <person name="Liu H."/>
            <person name="Sun Y."/>
            <person name="Le M."/>
            <person name="Wang Q."/>
            <person name="Wei S."/>
            <person name="Zheng Y."/>
            <person name="Lin W."/>
            <person name="Duan Y."/>
            <person name="Cao H."/>
            <person name="Xiong S."/>
            <person name="Wang X."/>
            <person name="Wei L."/>
            <person name="Li C."/>
            <person name="Ma Q."/>
            <person name="Ju M."/>
            <person name="Zhao R."/>
            <person name="Li G."/>
            <person name="Mu C."/>
            <person name="Tian Q."/>
            <person name="Mei H."/>
            <person name="Zhang T."/>
            <person name="Gao T."/>
            <person name="Zhang H."/>
        </authorList>
    </citation>
    <scope>NUCLEOTIDE SEQUENCE</scope>
    <source>
        <strain evidence="2">KEN8</strain>
    </source>
</reference>
<sequence>MPDSAVNLPFCPLPSIYRNPKALQIYSLKKCKADEDSLFVGIFLPRNGVCSTSNDDRIHRHRFDQGIRISTDIERLGNDIANGWPLGLIGNSNSRIRVVIDTSHQAAPPRPRNHTSQLRRCSSFSSFSSSNLDTESTASFCPDQSVSLGRLIGIRGSNKGRLYYEQDGNVRNGRSHHPPVPNPNPNPNPHSHNSQGLCVPLLHHVIARIAPTPPTSRHV</sequence>
<gene>
    <name evidence="2" type="ORF">Scaly_1296200</name>
</gene>
<feature type="compositionally biased region" description="Pro residues" evidence="1">
    <location>
        <begin position="178"/>
        <end position="188"/>
    </location>
</feature>
<dbReference type="AlphaFoldDB" id="A0AAW2Q6A3"/>
<name>A0AAW2Q6A3_9LAMI</name>
<dbReference type="EMBL" id="JACGWM010000007">
    <property type="protein sequence ID" value="KAL0363410.1"/>
    <property type="molecule type" value="Genomic_DNA"/>
</dbReference>
<organism evidence="2">
    <name type="scientific">Sesamum calycinum</name>
    <dbReference type="NCBI Taxonomy" id="2727403"/>
    <lineage>
        <taxon>Eukaryota</taxon>
        <taxon>Viridiplantae</taxon>
        <taxon>Streptophyta</taxon>
        <taxon>Embryophyta</taxon>
        <taxon>Tracheophyta</taxon>
        <taxon>Spermatophyta</taxon>
        <taxon>Magnoliopsida</taxon>
        <taxon>eudicotyledons</taxon>
        <taxon>Gunneridae</taxon>
        <taxon>Pentapetalae</taxon>
        <taxon>asterids</taxon>
        <taxon>lamiids</taxon>
        <taxon>Lamiales</taxon>
        <taxon>Pedaliaceae</taxon>
        <taxon>Sesamum</taxon>
    </lineage>
</organism>
<reference evidence="2" key="1">
    <citation type="submission" date="2020-06" db="EMBL/GenBank/DDBJ databases">
        <authorList>
            <person name="Li T."/>
            <person name="Hu X."/>
            <person name="Zhang T."/>
            <person name="Song X."/>
            <person name="Zhang H."/>
            <person name="Dai N."/>
            <person name="Sheng W."/>
            <person name="Hou X."/>
            <person name="Wei L."/>
        </authorList>
    </citation>
    <scope>NUCLEOTIDE SEQUENCE</scope>
    <source>
        <strain evidence="2">KEN8</strain>
        <tissue evidence="2">Leaf</tissue>
    </source>
</reference>
<feature type="region of interest" description="Disordered" evidence="1">
    <location>
        <begin position="168"/>
        <end position="196"/>
    </location>
</feature>
<accession>A0AAW2Q6A3</accession>
<dbReference type="PANTHER" id="PTHR33544">
    <property type="entry name" value="DUF4005 DOMAIN-CONTAINING PROTEIN-RELATED"/>
    <property type="match status" value="1"/>
</dbReference>
<evidence type="ECO:0000256" key="1">
    <source>
        <dbReference type="SAM" id="MobiDB-lite"/>
    </source>
</evidence>
<comment type="caution">
    <text evidence="2">The sequence shown here is derived from an EMBL/GenBank/DDBJ whole genome shotgun (WGS) entry which is preliminary data.</text>
</comment>
<evidence type="ECO:0000313" key="2">
    <source>
        <dbReference type="EMBL" id="KAL0363410.1"/>
    </source>
</evidence>
<dbReference type="PANTHER" id="PTHR33544:SF14">
    <property type="entry name" value="PROTEIN, PUTATIVE-RELATED"/>
    <property type="match status" value="1"/>
</dbReference>
<proteinExistence type="predicted"/>
<protein>
    <submittedName>
        <fullName evidence="2">Uncharacterized protein</fullName>
    </submittedName>
</protein>
<dbReference type="InterPro" id="IPR040344">
    <property type="entry name" value="At3g17950-like"/>
</dbReference>